<evidence type="ECO:0000256" key="1">
    <source>
        <dbReference type="ARBA" id="ARBA00007447"/>
    </source>
</evidence>
<dbReference type="GO" id="GO:0006508">
    <property type="term" value="P:proteolysis"/>
    <property type="evidence" value="ECO:0007669"/>
    <property type="project" value="UniProtKB-KW"/>
</dbReference>
<dbReference type="GO" id="GO:0005764">
    <property type="term" value="C:lysosome"/>
    <property type="evidence" value="ECO:0007669"/>
    <property type="project" value="TreeGrafter"/>
</dbReference>
<dbReference type="PROSITE" id="PS51767">
    <property type="entry name" value="PEPTIDASE_A1"/>
    <property type="match status" value="1"/>
</dbReference>
<dbReference type="EnsemblMetazoa" id="XM_014404406.2">
    <property type="protein sequence ID" value="XP_014259892.1"/>
    <property type="gene ID" value="LOC106672748"/>
</dbReference>
<evidence type="ECO:0000256" key="3">
    <source>
        <dbReference type="PIRSR" id="PIRSR601461-1"/>
    </source>
</evidence>
<keyword evidence="5" id="KW-0064">Aspartyl protease</keyword>
<dbReference type="InterPro" id="IPR001969">
    <property type="entry name" value="Aspartic_peptidase_AS"/>
</dbReference>
<dbReference type="PRINTS" id="PR00792">
    <property type="entry name" value="PEPSIN"/>
</dbReference>
<dbReference type="InterPro" id="IPR033121">
    <property type="entry name" value="PEPTIDASE_A1"/>
</dbReference>
<keyword evidence="2 4" id="KW-1015">Disulfide bond</keyword>
<dbReference type="GO" id="GO:0004190">
    <property type="term" value="F:aspartic-type endopeptidase activity"/>
    <property type="evidence" value="ECO:0007669"/>
    <property type="project" value="UniProtKB-KW"/>
</dbReference>
<name>A0A8I6S9F6_CIMLE</name>
<dbReference type="OrthoDB" id="15189at2759"/>
<evidence type="ECO:0000256" key="4">
    <source>
        <dbReference type="PIRSR" id="PIRSR601461-2"/>
    </source>
</evidence>
<feature type="domain" description="Peptidase A1" evidence="7">
    <location>
        <begin position="69"/>
        <end position="385"/>
    </location>
</feature>
<feature type="active site" evidence="3">
    <location>
        <position position="87"/>
    </location>
</feature>
<feature type="disulfide bond" evidence="4">
    <location>
        <begin position="100"/>
        <end position="105"/>
    </location>
</feature>
<evidence type="ECO:0000256" key="5">
    <source>
        <dbReference type="RuleBase" id="RU000454"/>
    </source>
</evidence>
<dbReference type="SUPFAM" id="SSF50630">
    <property type="entry name" value="Acid proteases"/>
    <property type="match status" value="1"/>
</dbReference>
<dbReference type="RefSeq" id="XP_014259892.1">
    <property type="nucleotide sequence ID" value="XM_014404406.2"/>
</dbReference>
<keyword evidence="6" id="KW-0732">Signal</keyword>
<keyword evidence="5" id="KW-0378">Hydrolase</keyword>
<evidence type="ECO:0000256" key="6">
    <source>
        <dbReference type="SAM" id="SignalP"/>
    </source>
</evidence>
<feature type="signal peptide" evidence="6">
    <location>
        <begin position="1"/>
        <end position="18"/>
    </location>
</feature>
<dbReference type="InterPro" id="IPR001461">
    <property type="entry name" value="Aspartic_peptidase_A1"/>
</dbReference>
<proteinExistence type="inferred from homology"/>
<feature type="active site" evidence="3">
    <location>
        <position position="280"/>
    </location>
</feature>
<reference evidence="8" key="1">
    <citation type="submission" date="2022-01" db="UniProtKB">
        <authorList>
            <consortium name="EnsemblMetazoa"/>
        </authorList>
    </citation>
    <scope>IDENTIFICATION</scope>
</reference>
<comment type="similarity">
    <text evidence="1 5">Belongs to the peptidase A1 family.</text>
</comment>
<dbReference type="AlphaFoldDB" id="A0A8I6S9F6"/>
<evidence type="ECO:0000313" key="9">
    <source>
        <dbReference type="Proteomes" id="UP000494040"/>
    </source>
</evidence>
<dbReference type="PANTHER" id="PTHR47966">
    <property type="entry name" value="BETA-SITE APP-CLEAVING ENZYME, ISOFORM A-RELATED"/>
    <property type="match status" value="1"/>
</dbReference>
<keyword evidence="5" id="KW-0645">Protease</keyword>
<keyword evidence="9" id="KW-1185">Reference proteome</keyword>
<dbReference type="KEGG" id="clec:106672748"/>
<dbReference type="Gene3D" id="2.40.70.10">
    <property type="entry name" value="Acid Proteases"/>
    <property type="match status" value="2"/>
</dbReference>
<feature type="disulfide bond" evidence="4">
    <location>
        <begin position="313"/>
        <end position="347"/>
    </location>
</feature>
<dbReference type="FunFam" id="2.40.70.10:FF:000004">
    <property type="entry name" value="Pepsin A"/>
    <property type="match status" value="1"/>
</dbReference>
<dbReference type="OMA" id="CEITREG"/>
<sequence length="393" mass="44336">MRRVFICALVICFSQSHAFVSVPLVKIKEHLPLDPIETKSTYRNFMSLYAGPGGTRVKSPLENYRNSQYFGTISLGTPRQSFLVIFDTGSSNLWVPSSSCTSFICKKHKRYDENSSSTYIKNGKLFRINYIKGKMVGILSSDTLRIGQLAVENVTFGEAIHFPGMGLESLRADGVFGLGFPENAVANVRPPFYFMMDQGLLSQNLFSFYLNRDQDDQNGGEIVLGGWNADLFDPKDIDYIPLNDKKTWQFSIERISVGKGYNQTDIAKKLFKRSYDGLADTGTSTIIGPSMYVRKIHNAIGVTESGFYETVDCSIVDSLPDVTFHIKGKPYILGPRDYIKFREDDVCITNFRSIPYSNHPWILGDAFLGKFYTIFNVEERSVAFAPLKKNKKN</sequence>
<dbReference type="PANTHER" id="PTHR47966:SF51">
    <property type="entry name" value="BETA-SITE APP-CLEAVING ENZYME, ISOFORM A-RELATED"/>
    <property type="match status" value="1"/>
</dbReference>
<protein>
    <recommendedName>
        <fullName evidence="7">Peptidase A1 domain-containing protein</fullName>
    </recommendedName>
</protein>
<dbReference type="Pfam" id="PF00026">
    <property type="entry name" value="Asp"/>
    <property type="match status" value="1"/>
</dbReference>
<feature type="chain" id="PRO_5035266312" description="Peptidase A1 domain-containing protein" evidence="6">
    <location>
        <begin position="19"/>
        <end position="393"/>
    </location>
</feature>
<evidence type="ECO:0000256" key="2">
    <source>
        <dbReference type="ARBA" id="ARBA00023157"/>
    </source>
</evidence>
<dbReference type="Gene3D" id="2.60.40.1960">
    <property type="match status" value="1"/>
</dbReference>
<evidence type="ECO:0000259" key="7">
    <source>
        <dbReference type="PROSITE" id="PS51767"/>
    </source>
</evidence>
<evidence type="ECO:0000313" key="8">
    <source>
        <dbReference type="EnsemblMetazoa" id="XP_014259892.1"/>
    </source>
</evidence>
<dbReference type="PROSITE" id="PS00141">
    <property type="entry name" value="ASP_PROTEASE"/>
    <property type="match status" value="2"/>
</dbReference>
<organism evidence="8 9">
    <name type="scientific">Cimex lectularius</name>
    <name type="common">Bed bug</name>
    <name type="synonym">Acanthia lectularia</name>
    <dbReference type="NCBI Taxonomy" id="79782"/>
    <lineage>
        <taxon>Eukaryota</taxon>
        <taxon>Metazoa</taxon>
        <taxon>Ecdysozoa</taxon>
        <taxon>Arthropoda</taxon>
        <taxon>Hexapoda</taxon>
        <taxon>Insecta</taxon>
        <taxon>Pterygota</taxon>
        <taxon>Neoptera</taxon>
        <taxon>Paraneoptera</taxon>
        <taxon>Hemiptera</taxon>
        <taxon>Heteroptera</taxon>
        <taxon>Panheteroptera</taxon>
        <taxon>Cimicomorpha</taxon>
        <taxon>Cimicidae</taxon>
        <taxon>Cimex</taxon>
    </lineage>
</organism>
<dbReference type="InterPro" id="IPR021109">
    <property type="entry name" value="Peptidase_aspartic_dom_sf"/>
</dbReference>
<accession>A0A8I6S9F6</accession>
<dbReference type="GeneID" id="106672748"/>
<dbReference type="Proteomes" id="UP000494040">
    <property type="component" value="Unassembled WGS sequence"/>
</dbReference>